<dbReference type="Proteomes" id="UP000198660">
    <property type="component" value="Unassembled WGS sequence"/>
</dbReference>
<feature type="region of interest" description="Disordered" evidence="1">
    <location>
        <begin position="96"/>
        <end position="140"/>
    </location>
</feature>
<accession>A0A1I6RQL0</accession>
<keyword evidence="3" id="KW-1185">Reference proteome</keyword>
<dbReference type="OrthoDB" id="2988969at2"/>
<organism evidence="2 3">
    <name type="scientific">Marininema halotolerans</name>
    <dbReference type="NCBI Taxonomy" id="1155944"/>
    <lineage>
        <taxon>Bacteria</taxon>
        <taxon>Bacillati</taxon>
        <taxon>Bacillota</taxon>
        <taxon>Bacilli</taxon>
        <taxon>Bacillales</taxon>
        <taxon>Thermoactinomycetaceae</taxon>
        <taxon>Marininema</taxon>
    </lineage>
</organism>
<evidence type="ECO:0000313" key="3">
    <source>
        <dbReference type="Proteomes" id="UP000198660"/>
    </source>
</evidence>
<feature type="region of interest" description="Disordered" evidence="1">
    <location>
        <begin position="1"/>
        <end position="53"/>
    </location>
</feature>
<feature type="compositionally biased region" description="Basic residues" evidence="1">
    <location>
        <begin position="13"/>
        <end position="29"/>
    </location>
</feature>
<evidence type="ECO:0000313" key="2">
    <source>
        <dbReference type="EMBL" id="SFS66975.1"/>
    </source>
</evidence>
<reference evidence="3" key="1">
    <citation type="submission" date="2016-10" db="EMBL/GenBank/DDBJ databases">
        <authorList>
            <person name="Varghese N."/>
            <person name="Submissions S."/>
        </authorList>
    </citation>
    <scope>NUCLEOTIDE SEQUENCE [LARGE SCALE GENOMIC DNA]</scope>
    <source>
        <strain evidence="3">DSM 45789</strain>
    </source>
</reference>
<dbReference type="AlphaFoldDB" id="A0A1I6RQL0"/>
<dbReference type="EMBL" id="FPAA01000005">
    <property type="protein sequence ID" value="SFS66975.1"/>
    <property type="molecule type" value="Genomic_DNA"/>
</dbReference>
<proteinExistence type="predicted"/>
<name>A0A1I6RQL0_9BACL</name>
<sequence length="164" mass="18288">MKPPKLYTSPSRPTRKRAQRKKSSPHRKTVNSPAISASREVAKSPRLSQRMDDIHSLSQQIRTYASKMDQWLSVVSNLTEAIRDKDALQNVLKALSEIKPVKKANSSNDSDPDSKNESNPVAKNQLPAPPKPFSKSGDSLYDLLNSPSLPALVDKVMSNKKNRR</sequence>
<dbReference type="RefSeq" id="WP_091836655.1">
    <property type="nucleotide sequence ID" value="NZ_FPAA01000005.1"/>
</dbReference>
<protein>
    <submittedName>
        <fullName evidence="2">Uncharacterized protein</fullName>
    </submittedName>
</protein>
<evidence type="ECO:0000256" key="1">
    <source>
        <dbReference type="SAM" id="MobiDB-lite"/>
    </source>
</evidence>
<gene>
    <name evidence="2" type="ORF">SAMN05444972_105295</name>
</gene>